<evidence type="ECO:0000313" key="5">
    <source>
        <dbReference type="EMBL" id="NWT45027.1"/>
    </source>
</evidence>
<dbReference type="SUPFAM" id="SSF52540">
    <property type="entry name" value="P-loop containing nucleoside triphosphate hydrolases"/>
    <property type="match status" value="1"/>
</dbReference>
<feature type="non-terminal residue" evidence="5">
    <location>
        <position position="232"/>
    </location>
</feature>
<dbReference type="EMBL" id="VYZF01001465">
    <property type="protein sequence ID" value="NWT45027.1"/>
    <property type="molecule type" value="Genomic_DNA"/>
</dbReference>
<dbReference type="PANTHER" id="PTHR23359">
    <property type="entry name" value="NUCLEOTIDE KINASE"/>
    <property type="match status" value="1"/>
</dbReference>
<dbReference type="Proteomes" id="UP000524558">
    <property type="component" value="Unassembled WGS sequence"/>
</dbReference>
<dbReference type="GO" id="GO:0006139">
    <property type="term" value="P:nucleobase-containing compound metabolic process"/>
    <property type="evidence" value="ECO:0007669"/>
    <property type="project" value="InterPro"/>
</dbReference>
<evidence type="ECO:0000256" key="3">
    <source>
        <dbReference type="ARBA" id="ARBA00022777"/>
    </source>
</evidence>
<evidence type="ECO:0000313" key="6">
    <source>
        <dbReference type="Proteomes" id="UP000524558"/>
    </source>
</evidence>
<reference evidence="5 6" key="1">
    <citation type="submission" date="2019-09" db="EMBL/GenBank/DDBJ databases">
        <title>Bird 10,000 Genomes (B10K) Project - Family phase.</title>
        <authorList>
            <person name="Zhang G."/>
        </authorList>
    </citation>
    <scope>NUCLEOTIDE SEQUENCE [LARGE SCALE GENOMIC DNA]</scope>
    <source>
        <strain evidence="5">B10K-DU-021-33</strain>
        <tissue evidence="5">Mixed tissue sample</tissue>
    </source>
</reference>
<dbReference type="GO" id="GO:0019205">
    <property type="term" value="F:nucleobase-containing compound kinase activity"/>
    <property type="evidence" value="ECO:0007669"/>
    <property type="project" value="InterPro"/>
</dbReference>
<protein>
    <submittedName>
        <fullName evidence="5">KAD9 kinase</fullName>
    </submittedName>
</protein>
<gene>
    <name evidence="5" type="primary">Ak9_1</name>
    <name evidence="5" type="ORF">CHRMAC_R09858</name>
</gene>
<evidence type="ECO:0000256" key="4">
    <source>
        <dbReference type="SAM" id="MobiDB-lite"/>
    </source>
</evidence>
<keyword evidence="1" id="KW-0808">Transferase</keyword>
<dbReference type="GO" id="GO:0005524">
    <property type="term" value="F:ATP binding"/>
    <property type="evidence" value="ECO:0007669"/>
    <property type="project" value="InterPro"/>
</dbReference>
<dbReference type="InterPro" id="IPR000850">
    <property type="entry name" value="Adenylat/UMP-CMP_kin"/>
</dbReference>
<dbReference type="InterPro" id="IPR027417">
    <property type="entry name" value="P-loop_NTPase"/>
</dbReference>
<name>A0A7K5NSA5_CHRMC</name>
<feature type="region of interest" description="Disordered" evidence="4">
    <location>
        <begin position="169"/>
        <end position="194"/>
    </location>
</feature>
<keyword evidence="2" id="KW-0547">Nucleotide-binding</keyword>
<dbReference type="Gene3D" id="3.40.50.300">
    <property type="entry name" value="P-loop containing nucleotide triphosphate hydrolases"/>
    <property type="match status" value="1"/>
</dbReference>
<comment type="caution">
    <text evidence="5">The sequence shown here is derived from an EMBL/GenBank/DDBJ whole genome shotgun (WGS) entry which is preliminary data.</text>
</comment>
<accession>A0A7K5NSA5</accession>
<feature type="compositionally biased region" description="Acidic residues" evidence="4">
    <location>
        <begin position="177"/>
        <end position="193"/>
    </location>
</feature>
<keyword evidence="3 5" id="KW-0418">Kinase</keyword>
<organism evidence="5 6">
    <name type="scientific">Chroicocephalus maculipennis</name>
    <name type="common">Brown-hooded gull</name>
    <name type="synonym">Larus maculipennis</name>
    <dbReference type="NCBI Taxonomy" id="287016"/>
    <lineage>
        <taxon>Eukaryota</taxon>
        <taxon>Metazoa</taxon>
        <taxon>Chordata</taxon>
        <taxon>Craniata</taxon>
        <taxon>Vertebrata</taxon>
        <taxon>Euteleostomi</taxon>
        <taxon>Archelosauria</taxon>
        <taxon>Archosauria</taxon>
        <taxon>Dinosauria</taxon>
        <taxon>Saurischia</taxon>
        <taxon>Theropoda</taxon>
        <taxon>Coelurosauria</taxon>
        <taxon>Aves</taxon>
        <taxon>Neognathae</taxon>
        <taxon>Neoaves</taxon>
        <taxon>Charadriiformes</taxon>
        <taxon>Laridae</taxon>
        <taxon>Chroicocephalus</taxon>
    </lineage>
</organism>
<sequence>MASQEEKTPQPFADIFNEDEAEKSFLLSKPTCLIILGKPVRSLIEALEVIQTNIQEETEYGLKCQELLFKGQSISEELVTEMILKKIESPEVAHYGYVLSGFPSLSEEYMTVSQQIEKIKNLKLKPDLLINIKCSDYDLCQRISGQRQHPDSGHVYQRNQWDPNIMEKHKKEKDQHEEENEEEEEQEEEEIAEDPLKMLEFLHQLVQRPEDVLENAEERVGMYKDIMLPHLE</sequence>
<evidence type="ECO:0000256" key="2">
    <source>
        <dbReference type="ARBA" id="ARBA00022741"/>
    </source>
</evidence>
<dbReference type="Pfam" id="PF00406">
    <property type="entry name" value="ADK"/>
    <property type="match status" value="1"/>
</dbReference>
<feature type="non-terminal residue" evidence="5">
    <location>
        <position position="1"/>
    </location>
</feature>
<dbReference type="AlphaFoldDB" id="A0A7K5NSA5"/>
<evidence type="ECO:0000256" key="1">
    <source>
        <dbReference type="ARBA" id="ARBA00022679"/>
    </source>
</evidence>
<proteinExistence type="predicted"/>
<keyword evidence="6" id="KW-1185">Reference proteome</keyword>